<gene>
    <name evidence="1" type="ORF">PK35_00380</name>
</gene>
<evidence type="ECO:0000313" key="2">
    <source>
        <dbReference type="Proteomes" id="UP000032361"/>
    </source>
</evidence>
<organism evidence="1 2">
    <name type="scientific">Neotamlana nanhaiensis</name>
    <dbReference type="NCBI Taxonomy" id="1382798"/>
    <lineage>
        <taxon>Bacteria</taxon>
        <taxon>Pseudomonadati</taxon>
        <taxon>Bacteroidota</taxon>
        <taxon>Flavobacteriia</taxon>
        <taxon>Flavobacteriales</taxon>
        <taxon>Flavobacteriaceae</taxon>
        <taxon>Neotamlana</taxon>
    </lineage>
</organism>
<keyword evidence="2" id="KW-1185">Reference proteome</keyword>
<dbReference type="SUPFAM" id="SSF81853">
    <property type="entry name" value="Family 10 polysaccharide lyase"/>
    <property type="match status" value="1"/>
</dbReference>
<proteinExistence type="predicted"/>
<comment type="caution">
    <text evidence="1">The sequence shown here is derived from an EMBL/GenBank/DDBJ whole genome shotgun (WGS) entry which is preliminary data.</text>
</comment>
<evidence type="ECO:0008006" key="3">
    <source>
        <dbReference type="Google" id="ProtNLM"/>
    </source>
</evidence>
<dbReference type="InterPro" id="IPR012669">
    <property type="entry name" value="Pectate_lyase"/>
</dbReference>
<dbReference type="Proteomes" id="UP000032361">
    <property type="component" value="Unassembled WGS sequence"/>
</dbReference>
<dbReference type="PATRIC" id="fig|1382798.3.peg.79"/>
<name>A0A0D7W5B9_9FLAO</name>
<dbReference type="EMBL" id="JTDV01000001">
    <property type="protein sequence ID" value="KJD34316.1"/>
    <property type="molecule type" value="Genomic_DNA"/>
</dbReference>
<dbReference type="OrthoDB" id="9804686at2"/>
<dbReference type="Gene3D" id="1.50.10.20">
    <property type="match status" value="1"/>
</dbReference>
<sequence>MRHHHKLLIIVLMLFTFLSKAQSEISKNQILQTMQKATGFMVEEVSYNGGYLWYYMPDFSRQWGEMEAYKTMIWLQNPGTISMGHIFLDAYNATKNEYYYKAAEKAARAIIWGQSEEGGWNYMIDFAGDKSLKKWYATIGKNGWRLEEFQHYYGNSTFDDDVTSDAARFLMRMYLEKMDPTYKPALDKAINFVLKSQYPKGGWPQRYPLKNEFEKQGFPDYTSFYTFNDDVIWENINFLMQCYLVLGQERFLEPIYRGMNFYKISQDPCGAWGQQVNMEMKAASARTYEPAAYLPSATCDNALLLIKFYKITGDEKYLEGIPAAIKWLEKNALPKEKQEGRRTHPTFVDAKTHKPIYVHRKGSNVKFGRYYIDDNDKNLLSHYYGKAFVRLEDLKKEYAKALTLTKEEILKDSPLAPKRFLQYQTPQEYYILSKSRSYFPIDTASVIEVINELDKNGRWLTTQAYVSNPYIGDGVKNEPTTLYATTSVGDETDTSPYPNETNQEYISTRVYLRNMRILLNQLNQNKN</sequence>
<reference evidence="1 2" key="1">
    <citation type="journal article" date="2015" name="Antonie Van Leeuwenhoek">
        <title>Tamlana nanhaiensis sp. nov., isolated from surface seawater collected from the South China Sea.</title>
        <authorList>
            <person name="Liu X."/>
            <person name="Lai Q."/>
            <person name="Du Y."/>
            <person name="Li G."/>
            <person name="Sun F."/>
            <person name="Shao Z."/>
        </authorList>
    </citation>
    <scope>NUCLEOTIDE SEQUENCE [LARGE SCALE GENOMIC DNA]</scope>
    <source>
        <strain evidence="1 2">FHC16</strain>
    </source>
</reference>
<evidence type="ECO:0000313" key="1">
    <source>
        <dbReference type="EMBL" id="KJD34316.1"/>
    </source>
</evidence>
<dbReference type="Pfam" id="PF09492">
    <property type="entry name" value="Pec_lyase"/>
    <property type="match status" value="1"/>
</dbReference>
<protein>
    <recommendedName>
        <fullName evidence="3">Pectate lyase</fullName>
    </recommendedName>
</protein>
<accession>A0A0D7W5B9</accession>
<dbReference type="AlphaFoldDB" id="A0A0D7W5B9"/>
<dbReference type="STRING" id="1382798.PK35_00380"/>